<feature type="compositionally biased region" description="Basic and acidic residues" evidence="1">
    <location>
        <begin position="118"/>
        <end position="138"/>
    </location>
</feature>
<reference evidence="2 3" key="1">
    <citation type="journal article" date="2012" name="Science">
        <title>The Paleozoic origin of enzymatic lignin decomposition reconstructed from 31 fungal genomes.</title>
        <authorList>
            <person name="Floudas D."/>
            <person name="Binder M."/>
            <person name="Riley R."/>
            <person name="Barry K."/>
            <person name="Blanchette R.A."/>
            <person name="Henrissat B."/>
            <person name="Martinez A.T."/>
            <person name="Otillar R."/>
            <person name="Spatafora J.W."/>
            <person name="Yadav J.S."/>
            <person name="Aerts A."/>
            <person name="Benoit I."/>
            <person name="Boyd A."/>
            <person name="Carlson A."/>
            <person name="Copeland A."/>
            <person name="Coutinho P.M."/>
            <person name="de Vries R.P."/>
            <person name="Ferreira P."/>
            <person name="Findley K."/>
            <person name="Foster B."/>
            <person name="Gaskell J."/>
            <person name="Glotzer D."/>
            <person name="Gorecki P."/>
            <person name="Heitman J."/>
            <person name="Hesse C."/>
            <person name="Hori C."/>
            <person name="Igarashi K."/>
            <person name="Jurgens J.A."/>
            <person name="Kallen N."/>
            <person name="Kersten P."/>
            <person name="Kohler A."/>
            <person name="Kuees U."/>
            <person name="Kumar T.K.A."/>
            <person name="Kuo A."/>
            <person name="LaButti K."/>
            <person name="Larrondo L.F."/>
            <person name="Lindquist E."/>
            <person name="Ling A."/>
            <person name="Lombard V."/>
            <person name="Lucas S."/>
            <person name="Lundell T."/>
            <person name="Martin R."/>
            <person name="McLaughlin D.J."/>
            <person name="Morgenstern I."/>
            <person name="Morin E."/>
            <person name="Murat C."/>
            <person name="Nagy L.G."/>
            <person name="Nolan M."/>
            <person name="Ohm R.A."/>
            <person name="Patyshakuliyeva A."/>
            <person name="Rokas A."/>
            <person name="Ruiz-Duenas F.J."/>
            <person name="Sabat G."/>
            <person name="Salamov A."/>
            <person name="Samejima M."/>
            <person name="Schmutz J."/>
            <person name="Slot J.C."/>
            <person name="St John F."/>
            <person name="Stenlid J."/>
            <person name="Sun H."/>
            <person name="Sun S."/>
            <person name="Syed K."/>
            <person name="Tsang A."/>
            <person name="Wiebenga A."/>
            <person name="Young D."/>
            <person name="Pisabarro A."/>
            <person name="Eastwood D.C."/>
            <person name="Martin F."/>
            <person name="Cullen D."/>
            <person name="Grigoriev I.V."/>
            <person name="Hibbett D.S."/>
        </authorList>
    </citation>
    <scope>NUCLEOTIDE SEQUENCE [LARGE SCALE GENOMIC DNA]</scope>
    <source>
        <strain evidence="2 3">ATCC 11539</strain>
    </source>
</reference>
<dbReference type="RefSeq" id="XP_007865726.1">
    <property type="nucleotide sequence ID" value="XM_007867535.1"/>
</dbReference>
<dbReference type="KEGG" id="gtr:GLOTRDRAFT_121179"/>
<protein>
    <submittedName>
        <fullName evidence="2">Uncharacterized protein</fullName>
    </submittedName>
</protein>
<keyword evidence="3" id="KW-1185">Reference proteome</keyword>
<accession>S7Q818</accession>
<proteinExistence type="predicted"/>
<feature type="region of interest" description="Disordered" evidence="1">
    <location>
        <begin position="267"/>
        <end position="286"/>
    </location>
</feature>
<evidence type="ECO:0000256" key="1">
    <source>
        <dbReference type="SAM" id="MobiDB-lite"/>
    </source>
</evidence>
<evidence type="ECO:0000313" key="2">
    <source>
        <dbReference type="EMBL" id="EPQ55672.1"/>
    </source>
</evidence>
<sequence>EVHVDAVPRCARRRRPRRRAGEHVDRVVGHAHAREERPHLRVDHLHCRLDLHPGHGSQHRDLRHRGRYHRDRVRDDKHGPQHDRHWRLHDRHWHLHDLRERSHPLVAERHALARVGLGHEHGDGAQPDKFERRRETGGRGRCVHIRATSASARRRRAGVHHHHRVVGRHDPDEPPGYLRRRLDVFPTHGDQHRVLGERPRRHQRPLHHRDHDAPQPLHLHLNYFHFVRDGPHPVDDAHPALREPHVHRHAVRHALQDEHLAQREQLERRRTAGREGARCGSRRGDGDCRCAGVA</sequence>
<dbReference type="AlphaFoldDB" id="S7Q818"/>
<dbReference type="HOGENOM" id="CLU_948509_0_0_1"/>
<evidence type="ECO:0000313" key="3">
    <source>
        <dbReference type="Proteomes" id="UP000030669"/>
    </source>
</evidence>
<dbReference type="GeneID" id="19300716"/>
<dbReference type="Proteomes" id="UP000030669">
    <property type="component" value="Unassembled WGS sequence"/>
</dbReference>
<name>S7Q818_GLOTA</name>
<dbReference type="EMBL" id="KB469301">
    <property type="protein sequence ID" value="EPQ55672.1"/>
    <property type="molecule type" value="Genomic_DNA"/>
</dbReference>
<gene>
    <name evidence="2" type="ORF">GLOTRDRAFT_121179</name>
</gene>
<feature type="region of interest" description="Disordered" evidence="1">
    <location>
        <begin position="118"/>
        <end position="176"/>
    </location>
</feature>
<feature type="non-terminal residue" evidence="2">
    <location>
        <position position="1"/>
    </location>
</feature>
<organism evidence="2 3">
    <name type="scientific">Gloeophyllum trabeum (strain ATCC 11539 / FP-39264 / Madison 617)</name>
    <name type="common">Brown rot fungus</name>
    <dbReference type="NCBI Taxonomy" id="670483"/>
    <lineage>
        <taxon>Eukaryota</taxon>
        <taxon>Fungi</taxon>
        <taxon>Dikarya</taxon>
        <taxon>Basidiomycota</taxon>
        <taxon>Agaricomycotina</taxon>
        <taxon>Agaricomycetes</taxon>
        <taxon>Gloeophyllales</taxon>
        <taxon>Gloeophyllaceae</taxon>
        <taxon>Gloeophyllum</taxon>
    </lineage>
</organism>
<feature type="compositionally biased region" description="Basic residues" evidence="1">
    <location>
        <begin position="152"/>
        <end position="166"/>
    </location>
</feature>